<dbReference type="RefSeq" id="WP_104302916.1">
    <property type="nucleotide sequence ID" value="NZ_PSNX01000010.1"/>
</dbReference>
<keyword evidence="2" id="KW-1185">Reference proteome</keyword>
<comment type="caution">
    <text evidence="1">The sequence shown here is derived from an EMBL/GenBank/DDBJ whole genome shotgun (WGS) entry which is preliminary data.</text>
</comment>
<dbReference type="AlphaFoldDB" id="A0A2S5STR6"/>
<gene>
    <name evidence="1" type="ORF">C1704_11770</name>
</gene>
<dbReference type="OrthoDB" id="8912662at2"/>
<organism evidence="1 2">
    <name type="scientific">Caldimonas caldifontis</name>
    <dbReference type="NCBI Taxonomy" id="1452508"/>
    <lineage>
        <taxon>Bacteria</taxon>
        <taxon>Pseudomonadati</taxon>
        <taxon>Pseudomonadota</taxon>
        <taxon>Betaproteobacteria</taxon>
        <taxon>Burkholderiales</taxon>
        <taxon>Sphaerotilaceae</taxon>
        <taxon>Caldimonas</taxon>
    </lineage>
</organism>
<sequence>MTSVFAVLDDQEDASGAFHLPVFGLYADMELGQGSVCLPDDFLGLEAAMQAAILQDWQRALEAARRRALMKMFADISATMPGESLQVRWHRMRQECSRLGVECPAELPVPLSVS</sequence>
<name>A0A2S5STR6_9BURK</name>
<accession>A0A2S5STR6</accession>
<evidence type="ECO:0000313" key="2">
    <source>
        <dbReference type="Proteomes" id="UP000238605"/>
    </source>
</evidence>
<evidence type="ECO:0000313" key="1">
    <source>
        <dbReference type="EMBL" id="PPE65967.1"/>
    </source>
</evidence>
<dbReference type="Proteomes" id="UP000238605">
    <property type="component" value="Unassembled WGS sequence"/>
</dbReference>
<reference evidence="1 2" key="1">
    <citation type="submission" date="2018-02" db="EMBL/GenBank/DDBJ databases">
        <title>Reclassifiation of [Polyangium] brachysporum DSM 7029 as Guopingzhaonella breviflexa gen. nov., sp. nov., a member of the family Comamonadaceae.</title>
        <authorList>
            <person name="Tang B."/>
        </authorList>
    </citation>
    <scope>NUCLEOTIDE SEQUENCE [LARGE SCALE GENOMIC DNA]</scope>
    <source>
        <strain evidence="1 2">BCRC 80649</strain>
    </source>
</reference>
<protein>
    <submittedName>
        <fullName evidence="1">Uncharacterized protein</fullName>
    </submittedName>
</protein>
<proteinExistence type="predicted"/>
<dbReference type="EMBL" id="PSNX01000010">
    <property type="protein sequence ID" value="PPE65967.1"/>
    <property type="molecule type" value="Genomic_DNA"/>
</dbReference>